<proteinExistence type="predicted"/>
<evidence type="ECO:0000313" key="2">
    <source>
        <dbReference type="Proteomes" id="UP001590950"/>
    </source>
</evidence>
<reference evidence="1 2" key="1">
    <citation type="submission" date="2024-09" db="EMBL/GenBank/DDBJ databases">
        <title>Rethinking Asexuality: The Enigmatic Case of Functional Sexual Genes in Lepraria (Stereocaulaceae).</title>
        <authorList>
            <person name="Doellman M."/>
            <person name="Sun Y."/>
            <person name="Barcenas-Pena A."/>
            <person name="Lumbsch H.T."/>
            <person name="Grewe F."/>
        </authorList>
    </citation>
    <scope>NUCLEOTIDE SEQUENCE [LARGE SCALE GENOMIC DNA]</scope>
    <source>
        <strain evidence="1 2">Mercado 3170</strain>
    </source>
</reference>
<keyword evidence="2" id="KW-1185">Reference proteome</keyword>
<dbReference type="EMBL" id="JBEFKJ010000020">
    <property type="protein sequence ID" value="KAL2040690.1"/>
    <property type="molecule type" value="Genomic_DNA"/>
</dbReference>
<gene>
    <name evidence="1" type="ORF">N7G274_006669</name>
</gene>
<accession>A0ABR4A5I2</accession>
<sequence>MRISCPLDQESNPTQLDIPEDMHTITQSLRSMYLSRITETDPKSNMFQANGSKPKIEIAFEKHEMHEEWLTFLAPHRHSTQRSGYPPTMATACRRTYARVRHAPARVRRRKKEMAGFA</sequence>
<comment type="caution">
    <text evidence="1">The sequence shown here is derived from an EMBL/GenBank/DDBJ whole genome shotgun (WGS) entry which is preliminary data.</text>
</comment>
<dbReference type="Proteomes" id="UP001590950">
    <property type="component" value="Unassembled WGS sequence"/>
</dbReference>
<name>A0ABR4A5I2_9LECA</name>
<protein>
    <submittedName>
        <fullName evidence="1">Uncharacterized protein</fullName>
    </submittedName>
</protein>
<evidence type="ECO:0000313" key="1">
    <source>
        <dbReference type="EMBL" id="KAL2040690.1"/>
    </source>
</evidence>
<organism evidence="1 2">
    <name type="scientific">Stereocaulon virgatum</name>
    <dbReference type="NCBI Taxonomy" id="373712"/>
    <lineage>
        <taxon>Eukaryota</taxon>
        <taxon>Fungi</taxon>
        <taxon>Dikarya</taxon>
        <taxon>Ascomycota</taxon>
        <taxon>Pezizomycotina</taxon>
        <taxon>Lecanoromycetes</taxon>
        <taxon>OSLEUM clade</taxon>
        <taxon>Lecanoromycetidae</taxon>
        <taxon>Lecanorales</taxon>
        <taxon>Lecanorineae</taxon>
        <taxon>Stereocaulaceae</taxon>
        <taxon>Stereocaulon</taxon>
    </lineage>
</organism>